<keyword evidence="1" id="KW-0472">Membrane</keyword>
<dbReference type="Pfam" id="PF11174">
    <property type="entry name" value="DUF2970"/>
    <property type="match status" value="1"/>
</dbReference>
<keyword evidence="3" id="KW-1185">Reference proteome</keyword>
<keyword evidence="1" id="KW-1133">Transmembrane helix</keyword>
<name>A0ABQ2R0D1_9GAMM</name>
<evidence type="ECO:0000313" key="3">
    <source>
        <dbReference type="Proteomes" id="UP000619118"/>
    </source>
</evidence>
<keyword evidence="1" id="KW-0812">Transmembrane</keyword>
<accession>A0ABQ2R0D1</accession>
<organism evidence="2 3">
    <name type="scientific">Shewanella litoralis</name>
    <dbReference type="NCBI Taxonomy" id="2282700"/>
    <lineage>
        <taxon>Bacteria</taxon>
        <taxon>Pseudomonadati</taxon>
        <taxon>Pseudomonadota</taxon>
        <taxon>Gammaproteobacteria</taxon>
        <taxon>Alteromonadales</taxon>
        <taxon>Shewanellaceae</taxon>
        <taxon>Shewanella</taxon>
    </lineage>
</organism>
<gene>
    <name evidence="2" type="ORF">GCM10009411_00510</name>
</gene>
<proteinExistence type="predicted"/>
<sequence length="59" mass="6638">MSFWRVFTSTVAAFFGVQTEQNRQKDFQSHSPLPFIIMGIILAIGLVLTLILIVNQVLS</sequence>
<dbReference type="Proteomes" id="UP000619118">
    <property type="component" value="Unassembled WGS sequence"/>
</dbReference>
<dbReference type="RefSeq" id="WP_160051899.1">
    <property type="nucleotide sequence ID" value="NZ_BMQX01000001.1"/>
</dbReference>
<evidence type="ECO:0000313" key="2">
    <source>
        <dbReference type="EMBL" id="GGQ03391.1"/>
    </source>
</evidence>
<dbReference type="EMBL" id="BMQX01000001">
    <property type="protein sequence ID" value="GGQ03391.1"/>
    <property type="molecule type" value="Genomic_DNA"/>
</dbReference>
<dbReference type="InterPro" id="IPR021344">
    <property type="entry name" value="DUF2970"/>
</dbReference>
<feature type="transmembrane region" description="Helical" evidence="1">
    <location>
        <begin position="35"/>
        <end position="58"/>
    </location>
</feature>
<comment type="caution">
    <text evidence="2">The sequence shown here is derived from an EMBL/GenBank/DDBJ whole genome shotgun (WGS) entry which is preliminary data.</text>
</comment>
<reference evidence="3" key="1">
    <citation type="journal article" date="2019" name="Int. J. Syst. Evol. Microbiol.">
        <title>The Global Catalogue of Microorganisms (GCM) 10K type strain sequencing project: providing services to taxonomists for standard genome sequencing and annotation.</title>
        <authorList>
            <consortium name="The Broad Institute Genomics Platform"/>
            <consortium name="The Broad Institute Genome Sequencing Center for Infectious Disease"/>
            <person name="Wu L."/>
            <person name="Ma J."/>
        </authorList>
    </citation>
    <scope>NUCLEOTIDE SEQUENCE [LARGE SCALE GENOMIC DNA]</scope>
    <source>
        <strain evidence="3">JCM 32306</strain>
    </source>
</reference>
<evidence type="ECO:0000256" key="1">
    <source>
        <dbReference type="SAM" id="Phobius"/>
    </source>
</evidence>
<protein>
    <submittedName>
        <fullName evidence="2">DUF2970 domain-containing protein</fullName>
    </submittedName>
</protein>